<comment type="caution">
    <text evidence="2">The sequence shown here is derived from an EMBL/GenBank/DDBJ whole genome shotgun (WGS) entry which is preliminary data.</text>
</comment>
<feature type="region of interest" description="Disordered" evidence="1">
    <location>
        <begin position="40"/>
        <end position="77"/>
    </location>
</feature>
<gene>
    <name evidence="2" type="ORF">SKAU_G00350150</name>
</gene>
<protein>
    <submittedName>
        <fullName evidence="2">Uncharacterized protein</fullName>
    </submittedName>
</protein>
<evidence type="ECO:0000313" key="3">
    <source>
        <dbReference type="Proteomes" id="UP001152622"/>
    </source>
</evidence>
<dbReference type="AlphaFoldDB" id="A0A9Q1IHU8"/>
<organism evidence="2 3">
    <name type="scientific">Synaphobranchus kaupii</name>
    <name type="common">Kaup's arrowtooth eel</name>
    <dbReference type="NCBI Taxonomy" id="118154"/>
    <lineage>
        <taxon>Eukaryota</taxon>
        <taxon>Metazoa</taxon>
        <taxon>Chordata</taxon>
        <taxon>Craniata</taxon>
        <taxon>Vertebrata</taxon>
        <taxon>Euteleostomi</taxon>
        <taxon>Actinopterygii</taxon>
        <taxon>Neopterygii</taxon>
        <taxon>Teleostei</taxon>
        <taxon>Anguilliformes</taxon>
        <taxon>Synaphobranchidae</taxon>
        <taxon>Synaphobranchus</taxon>
    </lineage>
</organism>
<keyword evidence="3" id="KW-1185">Reference proteome</keyword>
<sequence length="109" mass="11878">MFLFQKSTQAGAVPAGVLPQRGDPRRPVRLSDYTLTLQQTQPRAIRTASEERQTVESAFGGKTLSGLHTERASEPSSPDGLFSFGAWDMNRVAASVVLQCSTVDKVRLN</sequence>
<name>A0A9Q1IHU8_SYNKA</name>
<dbReference type="Proteomes" id="UP001152622">
    <property type="component" value="Chromosome 16"/>
</dbReference>
<proteinExistence type="predicted"/>
<evidence type="ECO:0000256" key="1">
    <source>
        <dbReference type="SAM" id="MobiDB-lite"/>
    </source>
</evidence>
<reference evidence="2" key="1">
    <citation type="journal article" date="2023" name="Science">
        <title>Genome structures resolve the early diversification of teleost fishes.</title>
        <authorList>
            <person name="Parey E."/>
            <person name="Louis A."/>
            <person name="Montfort J."/>
            <person name="Bouchez O."/>
            <person name="Roques C."/>
            <person name="Iampietro C."/>
            <person name="Lluch J."/>
            <person name="Castinel A."/>
            <person name="Donnadieu C."/>
            <person name="Desvignes T."/>
            <person name="Floi Bucao C."/>
            <person name="Jouanno E."/>
            <person name="Wen M."/>
            <person name="Mejri S."/>
            <person name="Dirks R."/>
            <person name="Jansen H."/>
            <person name="Henkel C."/>
            <person name="Chen W.J."/>
            <person name="Zahm M."/>
            <person name="Cabau C."/>
            <person name="Klopp C."/>
            <person name="Thompson A.W."/>
            <person name="Robinson-Rechavi M."/>
            <person name="Braasch I."/>
            <person name="Lecointre G."/>
            <person name="Bobe J."/>
            <person name="Postlethwait J.H."/>
            <person name="Berthelot C."/>
            <person name="Roest Crollius H."/>
            <person name="Guiguen Y."/>
        </authorList>
    </citation>
    <scope>NUCLEOTIDE SEQUENCE</scope>
    <source>
        <strain evidence="2">WJC10195</strain>
    </source>
</reference>
<accession>A0A9Q1IHU8</accession>
<dbReference type="EMBL" id="JAINUF010000016">
    <property type="protein sequence ID" value="KAJ8340382.1"/>
    <property type="molecule type" value="Genomic_DNA"/>
</dbReference>
<evidence type="ECO:0000313" key="2">
    <source>
        <dbReference type="EMBL" id="KAJ8340382.1"/>
    </source>
</evidence>